<protein>
    <submittedName>
        <fullName evidence="1">Uncharacterized protein</fullName>
    </submittedName>
</protein>
<reference evidence="1" key="1">
    <citation type="submission" date="2020-04" db="EMBL/GenBank/DDBJ databases">
        <authorList>
            <person name="Broberg M."/>
        </authorList>
    </citation>
    <scope>NUCLEOTIDE SEQUENCE</scope>
</reference>
<organism evidence="1 2">
    <name type="scientific">Clonostachys rosea f. rosea IK726</name>
    <dbReference type="NCBI Taxonomy" id="1349383"/>
    <lineage>
        <taxon>Eukaryota</taxon>
        <taxon>Fungi</taxon>
        <taxon>Dikarya</taxon>
        <taxon>Ascomycota</taxon>
        <taxon>Pezizomycotina</taxon>
        <taxon>Sordariomycetes</taxon>
        <taxon>Hypocreomycetidae</taxon>
        <taxon>Hypocreales</taxon>
        <taxon>Bionectriaceae</taxon>
        <taxon>Clonostachys</taxon>
    </lineage>
</organism>
<accession>A0ACA9TGH1</accession>
<comment type="caution">
    <text evidence="1">The sequence shown here is derived from an EMBL/GenBank/DDBJ whole genome shotgun (WGS) entry which is preliminary data.</text>
</comment>
<gene>
    <name evidence="1" type="ORF">CRV2_00010356</name>
</gene>
<name>A0ACA9TGH1_BIOOC</name>
<reference evidence="1" key="2">
    <citation type="submission" date="2021-10" db="EMBL/GenBank/DDBJ databases">
        <authorList>
            <person name="Piombo E."/>
        </authorList>
    </citation>
    <scope>NUCLEOTIDE SEQUENCE</scope>
</reference>
<evidence type="ECO:0000313" key="2">
    <source>
        <dbReference type="Proteomes" id="UP000836387"/>
    </source>
</evidence>
<evidence type="ECO:0000313" key="1">
    <source>
        <dbReference type="EMBL" id="CAG9940029.1"/>
    </source>
</evidence>
<dbReference type="Proteomes" id="UP000836387">
    <property type="component" value="Unassembled WGS sequence"/>
</dbReference>
<keyword evidence="2" id="KW-1185">Reference proteome</keyword>
<dbReference type="EMBL" id="CADEHS020000004">
    <property type="protein sequence ID" value="CAG9940029.1"/>
    <property type="molecule type" value="Genomic_DNA"/>
</dbReference>
<proteinExistence type="predicted"/>
<sequence>MGYSEIICQICGVTFAIARIRTPQEPPTAAWDNHGTTGGGFVMCWAPDEDDFDDENSDGNVSGGCMIAVRADRDHEDGDLLALSQHPEEEMYPEDMRGVSKQDRAKILKRLGDLEKKYCLEHVAGPECGAGDGYHGDRISVEEMRTCSTMQGLVAKPPNWEPEDGDEDFERSGQYFLSGLVDSITNVDGLYSESSYPKRHGCDNTLPVTRHRDIAEDRYHVDFYSIPIHPACLESFKRATLRRYDRVDVGAFIQWWEVDSDEKSPVPIEDEDVRAGRSQWWQHFQGSEYLAANPCFVPNLDKGFLPMAPHTAGHEELFSSLPSEIRSLIFNHLSLEDISNLLLASPLSNRPSQNELRRRLILEWPWLWEAWSKLEYSVWVGPTARDLRESVKPPGKQIIVSDTDVVNWGSVFRWITKQRSNGELKGLKNRQRIWKRCEEMLDIVDTLRKYAGIGEETPVLLDG</sequence>